<evidence type="ECO:0000313" key="2">
    <source>
        <dbReference type="Proteomes" id="UP000092093"/>
    </source>
</evidence>
<protein>
    <submittedName>
        <fullName evidence="1">Uncharacterized protein</fullName>
    </submittedName>
</protein>
<evidence type="ECO:0000313" key="1">
    <source>
        <dbReference type="EMBL" id="OBQ44302.1"/>
    </source>
</evidence>
<sequence>MPTETITLQIPEIIYQRLVNTAHATQRPLEEVILHALQVGSPPAWDDVPEEFQAELAALDKLNDNALWQIFHSHKTVTDMEEYNSLLEKNSHATLTQTERLNLISLRHEADLFMLRKAQSAVLLRWRGYSLPNL</sequence>
<accession>A0A1B7X4M1</accession>
<organism evidence="1 2">
    <name type="scientific">Aphanizomenon flos-aquae WA102</name>
    <dbReference type="NCBI Taxonomy" id="1710896"/>
    <lineage>
        <taxon>Bacteria</taxon>
        <taxon>Bacillati</taxon>
        <taxon>Cyanobacteriota</taxon>
        <taxon>Cyanophyceae</taxon>
        <taxon>Nostocales</taxon>
        <taxon>Aphanizomenonaceae</taxon>
        <taxon>Aphanizomenon</taxon>
    </lineage>
</organism>
<gene>
    <name evidence="1" type="ORF">AN484_07885</name>
</gene>
<dbReference type="PATRIC" id="fig|1710896.3.peg.4950"/>
<dbReference type="Proteomes" id="UP000092093">
    <property type="component" value="Unassembled WGS sequence"/>
</dbReference>
<dbReference type="EMBL" id="LJOW01000026">
    <property type="protein sequence ID" value="OBQ44302.1"/>
    <property type="molecule type" value="Genomic_DNA"/>
</dbReference>
<reference evidence="1 2" key="1">
    <citation type="submission" date="2015-09" db="EMBL/GenBank/DDBJ databases">
        <title>Aphanizomenon flos-aquae WA102.</title>
        <authorList>
            <person name="Driscoll C."/>
        </authorList>
    </citation>
    <scope>NUCLEOTIDE SEQUENCE [LARGE SCALE GENOMIC DNA]</scope>
    <source>
        <strain evidence="1">WA102</strain>
    </source>
</reference>
<proteinExistence type="predicted"/>
<dbReference type="AlphaFoldDB" id="A0A1B7X4M1"/>
<name>A0A1B7X4M1_APHFL</name>
<comment type="caution">
    <text evidence="1">The sequence shown here is derived from an EMBL/GenBank/DDBJ whole genome shotgun (WGS) entry which is preliminary data.</text>
</comment>